<feature type="region of interest" description="Disordered" evidence="2">
    <location>
        <begin position="190"/>
        <end position="260"/>
    </location>
</feature>
<feature type="compositionally biased region" description="Acidic residues" evidence="2">
    <location>
        <begin position="239"/>
        <end position="260"/>
    </location>
</feature>
<dbReference type="EMBL" id="MU001672">
    <property type="protein sequence ID" value="KAF2461173.1"/>
    <property type="molecule type" value="Genomic_DNA"/>
</dbReference>
<reference evidence="3" key="1">
    <citation type="journal article" date="2020" name="Stud. Mycol.">
        <title>101 Dothideomycetes genomes: a test case for predicting lifestyles and emergence of pathogens.</title>
        <authorList>
            <person name="Haridas S."/>
            <person name="Albert R."/>
            <person name="Binder M."/>
            <person name="Bloem J."/>
            <person name="Labutti K."/>
            <person name="Salamov A."/>
            <person name="Andreopoulos B."/>
            <person name="Baker S."/>
            <person name="Barry K."/>
            <person name="Bills G."/>
            <person name="Bluhm B."/>
            <person name="Cannon C."/>
            <person name="Castanera R."/>
            <person name="Culley D."/>
            <person name="Daum C."/>
            <person name="Ezra D."/>
            <person name="Gonzalez J."/>
            <person name="Henrissat B."/>
            <person name="Kuo A."/>
            <person name="Liang C."/>
            <person name="Lipzen A."/>
            <person name="Lutzoni F."/>
            <person name="Magnuson J."/>
            <person name="Mondo S."/>
            <person name="Nolan M."/>
            <person name="Ohm R."/>
            <person name="Pangilinan J."/>
            <person name="Park H.-J."/>
            <person name="Ramirez L."/>
            <person name="Alfaro M."/>
            <person name="Sun H."/>
            <person name="Tritt A."/>
            <person name="Yoshinaga Y."/>
            <person name="Zwiers L.-H."/>
            <person name="Turgeon B."/>
            <person name="Goodwin S."/>
            <person name="Spatafora J."/>
            <person name="Crous P."/>
            <person name="Grigoriev I."/>
        </authorList>
    </citation>
    <scope>NUCLEOTIDE SEQUENCE</scope>
    <source>
        <strain evidence="3">ATCC 16933</strain>
    </source>
</reference>
<gene>
    <name evidence="3" type="ORF">BDY21DRAFT_334528</name>
</gene>
<evidence type="ECO:0000256" key="2">
    <source>
        <dbReference type="SAM" id="MobiDB-lite"/>
    </source>
</evidence>
<sequence length="260" mass="30138">MRIDETVDLVDNMDIDKMLEEPADDGSQPGALVAVWITNSYHSRQAVVGKYGLFEKWHVEFVEEWVWVKVTTSGEPVCPADGKYRLPWEVCLMGRRMKEPKTIDEINAAAAASCGKYRQIKRRFIIAVPDVHSRKPCLKSLVEPLLQKDYRALECFARYLVEGWWSWGDEAIKFSWEGHRVPMRPAEDYGELKRKRKKGKHKRLNRDQRKENESKEGQSKIMETEEDQNTEGEILGEATENEMIGDEATENEVMEDVIME</sequence>
<comment type="similarity">
    <text evidence="1">Belongs to the MT-A70-like family.</text>
</comment>
<dbReference type="GO" id="GO:0008168">
    <property type="term" value="F:methyltransferase activity"/>
    <property type="evidence" value="ECO:0007669"/>
    <property type="project" value="TreeGrafter"/>
</dbReference>
<dbReference type="PANTHER" id="PTHR12829">
    <property type="entry name" value="N6-ADENOSINE-METHYLTRANSFERASE"/>
    <property type="match status" value="1"/>
</dbReference>
<dbReference type="OrthoDB" id="61116at2759"/>
<proteinExistence type="inferred from homology"/>
<protein>
    <submittedName>
        <fullName evidence="3">MT-A70-domain-containing protein</fullName>
    </submittedName>
</protein>
<dbReference type="AlphaFoldDB" id="A0A6A6PCM8"/>
<name>A0A6A6PCM8_9PEZI</name>
<evidence type="ECO:0000313" key="4">
    <source>
        <dbReference type="Proteomes" id="UP000799766"/>
    </source>
</evidence>
<dbReference type="GO" id="GO:0005634">
    <property type="term" value="C:nucleus"/>
    <property type="evidence" value="ECO:0007669"/>
    <property type="project" value="TreeGrafter"/>
</dbReference>
<evidence type="ECO:0000313" key="3">
    <source>
        <dbReference type="EMBL" id="KAF2461173.1"/>
    </source>
</evidence>
<evidence type="ECO:0000256" key="1">
    <source>
        <dbReference type="PROSITE-ProRule" id="PRU00489"/>
    </source>
</evidence>
<dbReference type="PROSITE" id="PS51143">
    <property type="entry name" value="MT_A70"/>
    <property type="match status" value="1"/>
</dbReference>
<keyword evidence="4" id="KW-1185">Reference proteome</keyword>
<dbReference type="Proteomes" id="UP000799766">
    <property type="component" value="Unassembled WGS sequence"/>
</dbReference>
<feature type="compositionally biased region" description="Basic and acidic residues" evidence="2">
    <location>
        <begin position="205"/>
        <end position="218"/>
    </location>
</feature>
<feature type="compositionally biased region" description="Basic residues" evidence="2">
    <location>
        <begin position="193"/>
        <end position="204"/>
    </location>
</feature>
<organism evidence="3 4">
    <name type="scientific">Lineolata rhizophorae</name>
    <dbReference type="NCBI Taxonomy" id="578093"/>
    <lineage>
        <taxon>Eukaryota</taxon>
        <taxon>Fungi</taxon>
        <taxon>Dikarya</taxon>
        <taxon>Ascomycota</taxon>
        <taxon>Pezizomycotina</taxon>
        <taxon>Dothideomycetes</taxon>
        <taxon>Dothideomycetes incertae sedis</taxon>
        <taxon>Lineolatales</taxon>
        <taxon>Lineolataceae</taxon>
        <taxon>Lineolata</taxon>
    </lineage>
</organism>
<accession>A0A6A6PCM8</accession>
<dbReference type="PANTHER" id="PTHR12829:SF4">
    <property type="entry name" value="N(6)-ADENINE-SPECIFIC METHYLTRANSFERASE METTL4"/>
    <property type="match status" value="1"/>
</dbReference>
<dbReference type="Pfam" id="PF05063">
    <property type="entry name" value="MT-A70"/>
    <property type="match status" value="1"/>
</dbReference>
<dbReference type="InterPro" id="IPR007757">
    <property type="entry name" value="MT-A70-like"/>
</dbReference>